<keyword evidence="1" id="KW-0472">Membrane</keyword>
<dbReference type="AlphaFoldDB" id="E4X9X4"/>
<feature type="domain" description="Connexin N-terminal" evidence="2">
    <location>
        <begin position="20"/>
        <end position="70"/>
    </location>
</feature>
<keyword evidence="4" id="KW-1185">Reference proteome</keyword>
<reference evidence="3" key="1">
    <citation type="journal article" date="2010" name="Science">
        <title>Plasticity of animal genome architecture unmasked by rapid evolution of a pelagic tunicate.</title>
        <authorList>
            <person name="Denoeud F."/>
            <person name="Henriet S."/>
            <person name="Mungpakdee S."/>
            <person name="Aury J.M."/>
            <person name="Da Silva C."/>
            <person name="Brinkmann H."/>
            <person name="Mikhaleva J."/>
            <person name="Olsen L.C."/>
            <person name="Jubin C."/>
            <person name="Canestro C."/>
            <person name="Bouquet J.M."/>
            <person name="Danks G."/>
            <person name="Poulain J."/>
            <person name="Campsteijn C."/>
            <person name="Adamski M."/>
            <person name="Cross I."/>
            <person name="Yadetie F."/>
            <person name="Muffato M."/>
            <person name="Louis A."/>
            <person name="Butcher S."/>
            <person name="Tsagkogeorga G."/>
            <person name="Konrad A."/>
            <person name="Singh S."/>
            <person name="Jensen M.F."/>
            <person name="Cong E.H."/>
            <person name="Eikeseth-Otteraa H."/>
            <person name="Noel B."/>
            <person name="Anthouard V."/>
            <person name="Porcel B.M."/>
            <person name="Kachouri-Lafond R."/>
            <person name="Nishino A."/>
            <person name="Ugolini M."/>
            <person name="Chourrout P."/>
            <person name="Nishida H."/>
            <person name="Aasland R."/>
            <person name="Huzurbazar S."/>
            <person name="Westhof E."/>
            <person name="Delsuc F."/>
            <person name="Lehrach H."/>
            <person name="Reinhardt R."/>
            <person name="Weissenbach J."/>
            <person name="Roy S.W."/>
            <person name="Artiguenave F."/>
            <person name="Postlethwait J.H."/>
            <person name="Manak J.R."/>
            <person name="Thompson E.M."/>
            <person name="Jaillon O."/>
            <person name="Du Pasquier L."/>
            <person name="Boudinot P."/>
            <person name="Liberles D.A."/>
            <person name="Volff J.N."/>
            <person name="Philippe H."/>
            <person name="Lenhard B."/>
            <person name="Roest Crollius H."/>
            <person name="Wincker P."/>
            <person name="Chourrout D."/>
        </authorList>
    </citation>
    <scope>NUCLEOTIDE SEQUENCE [LARGE SCALE GENOMIC DNA]</scope>
</reference>
<dbReference type="Gene3D" id="1.20.1440.80">
    <property type="entry name" value="Gap junction channel protein cysteine-rich domain"/>
    <property type="match status" value="1"/>
</dbReference>
<protein>
    <recommendedName>
        <fullName evidence="2">Connexin N-terminal domain-containing protein</fullName>
    </recommendedName>
</protein>
<gene>
    <name evidence="3" type="ORF">GSOID_T00004857001</name>
</gene>
<dbReference type="InParanoid" id="E4X9X4"/>
<sequence>MGWHLVERVVDSESNAPDSAFAPISQIRFWGAQIICVATPGAFFVVYSIQSKNKLSKCVSHKHPAKADEEVRSAIPKRRLGSEKIRVHTG</sequence>
<evidence type="ECO:0000313" key="4">
    <source>
        <dbReference type="Proteomes" id="UP000001307"/>
    </source>
</evidence>
<evidence type="ECO:0000313" key="3">
    <source>
        <dbReference type="EMBL" id="CBY08294.1"/>
    </source>
</evidence>
<evidence type="ECO:0000259" key="2">
    <source>
        <dbReference type="Pfam" id="PF00029"/>
    </source>
</evidence>
<proteinExistence type="predicted"/>
<dbReference type="InterPro" id="IPR038359">
    <property type="entry name" value="Connexin_N_sf"/>
</dbReference>
<name>E4X9X4_OIKDI</name>
<dbReference type="OrthoDB" id="9993956at2759"/>
<dbReference type="EMBL" id="FN653031">
    <property type="protein sequence ID" value="CBY08294.1"/>
    <property type="molecule type" value="Genomic_DNA"/>
</dbReference>
<keyword evidence="1" id="KW-0812">Transmembrane</keyword>
<dbReference type="Proteomes" id="UP000001307">
    <property type="component" value="Unassembled WGS sequence"/>
</dbReference>
<dbReference type="InterPro" id="IPR013092">
    <property type="entry name" value="Connexin_N"/>
</dbReference>
<dbReference type="Pfam" id="PF00029">
    <property type="entry name" value="Connexin"/>
    <property type="match status" value="1"/>
</dbReference>
<evidence type="ECO:0000256" key="1">
    <source>
        <dbReference type="SAM" id="Phobius"/>
    </source>
</evidence>
<keyword evidence="1" id="KW-1133">Transmembrane helix</keyword>
<organism evidence="3">
    <name type="scientific">Oikopleura dioica</name>
    <name type="common">Tunicate</name>
    <dbReference type="NCBI Taxonomy" id="34765"/>
    <lineage>
        <taxon>Eukaryota</taxon>
        <taxon>Metazoa</taxon>
        <taxon>Chordata</taxon>
        <taxon>Tunicata</taxon>
        <taxon>Appendicularia</taxon>
        <taxon>Copelata</taxon>
        <taxon>Oikopleuridae</taxon>
        <taxon>Oikopleura</taxon>
    </lineage>
</organism>
<accession>E4X9X4</accession>
<feature type="transmembrane region" description="Helical" evidence="1">
    <location>
        <begin position="27"/>
        <end position="47"/>
    </location>
</feature>